<dbReference type="EMBL" id="CP000112">
    <property type="protein sequence ID" value="ABB36920.1"/>
    <property type="molecule type" value="Genomic_DNA"/>
</dbReference>
<evidence type="ECO:0000313" key="3">
    <source>
        <dbReference type="EMBL" id="ABB36920.1"/>
    </source>
</evidence>
<dbReference type="Pfam" id="PF12728">
    <property type="entry name" value="HTH_17"/>
    <property type="match status" value="1"/>
</dbReference>
<gene>
    <name evidence="3" type="ordered locus">Dde_0119</name>
</gene>
<sequence>MKNLLSTREVAQFLGVNEKMVYTLISDKGLPATKVTGKWLFPAHLVEQWVENSTINFPRRHESAPPAEGVLLVAGSNDILFERTLRLFMDAQPDYIAAFANMGSMGGIKALRRGVCHMATSHLKQEDGAEYNFAHAERELEERPAVVNFCLREQGLLVPRGNPAGISCVADVAGGGLTVANRPLGTGTRLLFDSELAAAGINPARLKGYENEFSRHMDVGLEVLSGRADTAPAIRAVAGLLGLDFIPLGWERFDLLIPRDTFFERHIQLFMGLFTTPEFAALAGQLEGYDTSRAGRVVFPGETLRETRR</sequence>
<dbReference type="DNASU" id="3756437"/>
<dbReference type="InterPro" id="IPR041657">
    <property type="entry name" value="HTH_17"/>
</dbReference>
<dbReference type="InterPro" id="IPR010093">
    <property type="entry name" value="SinI_DNA-bd"/>
</dbReference>
<dbReference type="NCBIfam" id="TIGR01764">
    <property type="entry name" value="excise"/>
    <property type="match status" value="1"/>
</dbReference>
<accession>Q317H6</accession>
<dbReference type="eggNOG" id="COG1910">
    <property type="taxonomic scope" value="Bacteria"/>
</dbReference>
<feature type="domain" description="PBP" evidence="1">
    <location>
        <begin position="87"/>
        <end position="272"/>
    </location>
</feature>
<dbReference type="GO" id="GO:0003677">
    <property type="term" value="F:DNA binding"/>
    <property type="evidence" value="ECO:0007669"/>
    <property type="project" value="InterPro"/>
</dbReference>
<feature type="domain" description="Helix-turn-helix" evidence="2">
    <location>
        <begin position="4"/>
        <end position="52"/>
    </location>
</feature>
<dbReference type="PANTHER" id="PTHR38431:SF1">
    <property type="entry name" value="BLL2305 PROTEIN"/>
    <property type="match status" value="1"/>
</dbReference>
<reference evidence="3 4" key="1">
    <citation type="journal article" date="2011" name="J. Bacteriol.">
        <title>Complete genome sequence and updated annotation of Desulfovibrio alaskensis G20.</title>
        <authorList>
            <person name="Hauser L.J."/>
            <person name="Land M.L."/>
            <person name="Brown S.D."/>
            <person name="Larimer F."/>
            <person name="Keller K.L."/>
            <person name="Rapp-Giles B.J."/>
            <person name="Price M.N."/>
            <person name="Lin M."/>
            <person name="Bruce D.C."/>
            <person name="Detter J.C."/>
            <person name="Tapia R."/>
            <person name="Han C.S."/>
            <person name="Goodwin L.A."/>
            <person name="Cheng J.F."/>
            <person name="Pitluck S."/>
            <person name="Copeland A."/>
            <person name="Lucas S."/>
            <person name="Nolan M."/>
            <person name="Lapidus A.L."/>
            <person name="Palumbo A.V."/>
            <person name="Wall J.D."/>
        </authorList>
    </citation>
    <scope>NUCLEOTIDE SEQUENCE [LARGE SCALE GENOMIC DNA]</scope>
    <source>
        <strain evidence="4">ATCC BAA 1058 / DSM 17464 / G20</strain>
    </source>
</reference>
<evidence type="ECO:0000259" key="2">
    <source>
        <dbReference type="Pfam" id="PF12728"/>
    </source>
</evidence>
<dbReference type="RefSeq" id="WP_011366292.1">
    <property type="nucleotide sequence ID" value="NC_007519.1"/>
</dbReference>
<proteinExistence type="predicted"/>
<evidence type="ECO:0000259" key="1">
    <source>
        <dbReference type="Pfam" id="PF12727"/>
    </source>
</evidence>
<name>Q317H6_OLEA2</name>
<dbReference type="Gene3D" id="3.40.190.10">
    <property type="entry name" value="Periplasmic binding protein-like II"/>
    <property type="match status" value="1"/>
</dbReference>
<dbReference type="STRING" id="207559.Dde_0119"/>
<dbReference type="Proteomes" id="UP000002710">
    <property type="component" value="Chromosome"/>
</dbReference>
<dbReference type="AlphaFoldDB" id="Q317H6"/>
<dbReference type="InterPro" id="IPR024370">
    <property type="entry name" value="PBP_domain"/>
</dbReference>
<dbReference type="KEGG" id="dde:Dde_0119"/>
<dbReference type="Pfam" id="PF12727">
    <property type="entry name" value="PBP_like"/>
    <property type="match status" value="1"/>
</dbReference>
<dbReference type="HOGENOM" id="CLU_053344_1_0_7"/>
<evidence type="ECO:0000313" key="4">
    <source>
        <dbReference type="Proteomes" id="UP000002710"/>
    </source>
</evidence>
<organism evidence="3 4">
    <name type="scientific">Oleidesulfovibrio alaskensis (strain ATCC BAA-1058 / DSM 17464 / G20)</name>
    <name type="common">Desulfovibrio alaskensis</name>
    <dbReference type="NCBI Taxonomy" id="207559"/>
    <lineage>
        <taxon>Bacteria</taxon>
        <taxon>Pseudomonadati</taxon>
        <taxon>Thermodesulfobacteriota</taxon>
        <taxon>Desulfovibrionia</taxon>
        <taxon>Desulfovibrionales</taxon>
        <taxon>Desulfovibrionaceae</taxon>
        <taxon>Oleidesulfovibrio</taxon>
    </lineage>
</organism>
<keyword evidence="4" id="KW-1185">Reference proteome</keyword>
<dbReference type="PANTHER" id="PTHR38431">
    <property type="entry name" value="BLL2305 PROTEIN"/>
    <property type="match status" value="1"/>
</dbReference>
<dbReference type="SUPFAM" id="SSF53850">
    <property type="entry name" value="Periplasmic binding protein-like II"/>
    <property type="match status" value="1"/>
</dbReference>
<protein>
    <submittedName>
        <fullName evidence="3">DNA binding domain protein, excisionase family</fullName>
    </submittedName>
</protein>